<dbReference type="InterPro" id="IPR011006">
    <property type="entry name" value="CheY-like_superfamily"/>
</dbReference>
<dbReference type="InterPro" id="IPR001789">
    <property type="entry name" value="Sig_transdc_resp-reg_receiver"/>
</dbReference>
<comment type="caution">
    <text evidence="3">The sequence shown here is derived from an EMBL/GenBank/DDBJ whole genome shotgun (WGS) entry which is preliminary data.</text>
</comment>
<accession>A0AAJ2U574</accession>
<dbReference type="AlphaFoldDB" id="A0AAJ2U574"/>
<name>A0AAJ2U574_ALKPS</name>
<dbReference type="Gene3D" id="3.40.50.2300">
    <property type="match status" value="1"/>
</dbReference>
<dbReference type="EMBL" id="JAWJAY010000293">
    <property type="protein sequence ID" value="MDV2887652.1"/>
    <property type="molecule type" value="Genomic_DNA"/>
</dbReference>
<evidence type="ECO:0000256" key="1">
    <source>
        <dbReference type="PROSITE-ProRule" id="PRU00169"/>
    </source>
</evidence>
<comment type="caution">
    <text evidence="1">Lacks conserved residue(s) required for the propagation of feature annotation.</text>
</comment>
<evidence type="ECO:0000313" key="3">
    <source>
        <dbReference type="EMBL" id="MDV2887652.1"/>
    </source>
</evidence>
<dbReference type="Proteomes" id="UP001285636">
    <property type="component" value="Unassembled WGS sequence"/>
</dbReference>
<dbReference type="PROSITE" id="PS50110">
    <property type="entry name" value="RESPONSE_REGULATORY"/>
    <property type="match status" value="1"/>
</dbReference>
<dbReference type="PANTHER" id="PTHR45526:SF6">
    <property type="entry name" value="TRANSCRIPTIONAL REGULATORY PROTEIN CITT"/>
    <property type="match status" value="1"/>
</dbReference>
<dbReference type="GO" id="GO:0000156">
    <property type="term" value="F:phosphorelay response regulator activity"/>
    <property type="evidence" value="ECO:0007669"/>
    <property type="project" value="TreeGrafter"/>
</dbReference>
<organism evidence="3 4">
    <name type="scientific">Alkalihalophilus pseudofirmus</name>
    <name type="common">Bacillus pseudofirmus</name>
    <dbReference type="NCBI Taxonomy" id="79885"/>
    <lineage>
        <taxon>Bacteria</taxon>
        <taxon>Bacillati</taxon>
        <taxon>Bacillota</taxon>
        <taxon>Bacilli</taxon>
        <taxon>Bacillales</taxon>
        <taxon>Bacillaceae</taxon>
        <taxon>Alkalihalophilus</taxon>
    </lineage>
</organism>
<evidence type="ECO:0000313" key="4">
    <source>
        <dbReference type="Proteomes" id="UP001285636"/>
    </source>
</evidence>
<dbReference type="SUPFAM" id="SSF52172">
    <property type="entry name" value="CheY-like"/>
    <property type="match status" value="1"/>
</dbReference>
<dbReference type="PANTHER" id="PTHR45526">
    <property type="entry name" value="TRANSCRIPTIONAL REGULATORY PROTEIN DPIA"/>
    <property type="match status" value="1"/>
</dbReference>
<sequence>AATNKHLVETALKYGVYDYIIKPLKLERFREGIENYKRKQNLLSESEELHQEIIDQFIGNRTPISTESKQLPKGIDPLTLQKVRKIINKTGLTAEEVGEKLGASRTTA</sequence>
<proteinExistence type="predicted"/>
<feature type="non-terminal residue" evidence="3">
    <location>
        <position position="1"/>
    </location>
</feature>
<evidence type="ECO:0000259" key="2">
    <source>
        <dbReference type="PROSITE" id="PS50110"/>
    </source>
</evidence>
<feature type="domain" description="Response regulatory" evidence="2">
    <location>
        <begin position="1"/>
        <end position="37"/>
    </location>
</feature>
<keyword evidence="3" id="KW-0238">DNA-binding</keyword>
<dbReference type="InterPro" id="IPR051271">
    <property type="entry name" value="2C-system_Tx_regulators"/>
</dbReference>
<gene>
    <name evidence="3" type="ORF">RYX45_21010</name>
</gene>
<dbReference type="GO" id="GO:0003677">
    <property type="term" value="F:DNA binding"/>
    <property type="evidence" value="ECO:0007669"/>
    <property type="project" value="UniProtKB-KW"/>
</dbReference>
<feature type="non-terminal residue" evidence="3">
    <location>
        <position position="108"/>
    </location>
</feature>
<protein>
    <submittedName>
        <fullName evidence="3">DNA-binding response regulator</fullName>
    </submittedName>
</protein>
<reference evidence="3" key="1">
    <citation type="submission" date="2023-10" db="EMBL/GenBank/DDBJ databases">
        <title>Screening of Alkalihalophilus pseudofirmusBZ-TG-HK211 and Its Alleviation of Salt Stress on Rapeseed Growth.</title>
        <authorList>
            <person name="Zhao B."/>
            <person name="Guo T."/>
        </authorList>
    </citation>
    <scope>NUCLEOTIDE SEQUENCE</scope>
    <source>
        <strain evidence="3">BZ-TG-HK211</strain>
    </source>
</reference>